<accession>A0A3B0N803</accession>
<evidence type="ECO:0000313" key="4">
    <source>
        <dbReference type="EMBL" id="SVP93255.1"/>
    </source>
</evidence>
<proteinExistence type="predicted"/>
<gene>
    <name evidence="4" type="ORF">TAT_000224300</name>
    <name evidence="3" type="ORF">TAV_000224400</name>
</gene>
<dbReference type="VEuPathDB" id="PiroplasmaDB:TA03820"/>
<dbReference type="PANTHER" id="PTHR12111:SF1">
    <property type="entry name" value="SPLICING FACTOR YJU2"/>
    <property type="match status" value="1"/>
</dbReference>
<dbReference type="EMBL" id="UIVS01000003">
    <property type="protein sequence ID" value="SVP92451.1"/>
    <property type="molecule type" value="Genomic_DNA"/>
</dbReference>
<name>A0A3B0N803_THEAN</name>
<evidence type="ECO:0000256" key="1">
    <source>
        <dbReference type="SAM" id="Coils"/>
    </source>
</evidence>
<keyword evidence="1" id="KW-0175">Coiled coil</keyword>
<feature type="region of interest" description="Disordered" evidence="2">
    <location>
        <begin position="244"/>
        <end position="269"/>
    </location>
</feature>
<sequence length="336" mass="39251">MSERKVLNKYIPPDFDPDALLRYKKVLKSEILRKESPLALKLKYGNSKLMNIRMMYPFTFRCESCRDFTYVGTKFNSRVQRLDNDTYLGIVKWRFFGKCPNCKHEIVFKTDPKNSDYTLESGGTRTYDANKDQQQILQQLNQQQDEKNEMSTIDKMNMKADHAIEEYEELERLTALKRRAGRMRERELLAEQSLQTLQSHNNCNSSHNLKDNLIEFESINEEEINLFKLQQNEIFNQLHYGVESAEENSEGTEENIEENSESTEENIEDTEGIQEVLEDTVDTVEVVEDTVDTVDTVNKVDKGIVENVVEKGIEVKSRIKIEIKKKRILSIDYDSD</sequence>
<dbReference type="GO" id="GO:0071006">
    <property type="term" value="C:U2-type catalytic step 1 spliceosome"/>
    <property type="evidence" value="ECO:0007669"/>
    <property type="project" value="TreeGrafter"/>
</dbReference>
<dbReference type="Pfam" id="PF04502">
    <property type="entry name" value="Saf4_Yju2"/>
    <property type="match status" value="1"/>
</dbReference>
<reference evidence="3" key="1">
    <citation type="submission" date="2018-07" db="EMBL/GenBank/DDBJ databases">
        <authorList>
            <person name="Quirk P.G."/>
            <person name="Krulwich T.A."/>
        </authorList>
    </citation>
    <scope>NUCLEOTIDE SEQUENCE</scope>
    <source>
        <strain evidence="3">Anand</strain>
    </source>
</reference>
<dbReference type="AlphaFoldDB" id="A0A3B0N803"/>
<organism evidence="3">
    <name type="scientific">Theileria annulata</name>
    <dbReference type="NCBI Taxonomy" id="5874"/>
    <lineage>
        <taxon>Eukaryota</taxon>
        <taxon>Sar</taxon>
        <taxon>Alveolata</taxon>
        <taxon>Apicomplexa</taxon>
        <taxon>Aconoidasida</taxon>
        <taxon>Piroplasmida</taxon>
        <taxon>Theileriidae</taxon>
        <taxon>Theileria</taxon>
    </lineage>
</organism>
<dbReference type="InterPro" id="IPR007590">
    <property type="entry name" value="Saf4/Yju2"/>
</dbReference>
<protein>
    <recommendedName>
        <fullName evidence="5">Splicing factor YJU2</fullName>
    </recommendedName>
</protein>
<feature type="coiled-coil region" evidence="1">
    <location>
        <begin position="130"/>
        <end position="173"/>
    </location>
</feature>
<evidence type="ECO:0000256" key="2">
    <source>
        <dbReference type="SAM" id="MobiDB-lite"/>
    </source>
</evidence>
<dbReference type="GO" id="GO:0000398">
    <property type="term" value="P:mRNA splicing, via spliceosome"/>
    <property type="evidence" value="ECO:0007669"/>
    <property type="project" value="InterPro"/>
</dbReference>
<dbReference type="EMBL" id="UIVT01000003">
    <property type="protein sequence ID" value="SVP93255.1"/>
    <property type="molecule type" value="Genomic_DNA"/>
</dbReference>
<evidence type="ECO:0000313" key="3">
    <source>
        <dbReference type="EMBL" id="SVP92451.1"/>
    </source>
</evidence>
<dbReference type="PANTHER" id="PTHR12111">
    <property type="entry name" value="SPLICING FACTOR YJU2"/>
    <property type="match status" value="1"/>
</dbReference>
<evidence type="ECO:0008006" key="5">
    <source>
        <dbReference type="Google" id="ProtNLM"/>
    </source>
</evidence>